<keyword evidence="3" id="KW-0309">Germination</keyword>
<comment type="similarity">
    <text evidence="2">Belongs to the GerABKC lipoprotein family.</text>
</comment>
<evidence type="ECO:0000256" key="7">
    <source>
        <dbReference type="ARBA" id="ARBA00023288"/>
    </source>
</evidence>
<dbReference type="InterPro" id="IPR008844">
    <property type="entry name" value="Spore_GerAC-like"/>
</dbReference>
<proteinExistence type="inferred from homology"/>
<evidence type="ECO:0000313" key="11">
    <source>
        <dbReference type="Proteomes" id="UP001527882"/>
    </source>
</evidence>
<evidence type="ECO:0000256" key="1">
    <source>
        <dbReference type="ARBA" id="ARBA00004635"/>
    </source>
</evidence>
<dbReference type="Proteomes" id="UP001527882">
    <property type="component" value="Unassembled WGS sequence"/>
</dbReference>
<keyword evidence="6" id="KW-0564">Palmitate</keyword>
<comment type="caution">
    <text evidence="10">The sequence shown here is derived from an EMBL/GenBank/DDBJ whole genome shotgun (WGS) entry which is preliminary data.</text>
</comment>
<reference evidence="10 11" key="1">
    <citation type="submission" date="2022-12" db="EMBL/GenBank/DDBJ databases">
        <title>Draft genome sequence of Paenibacillus sp. dW9.</title>
        <authorList>
            <person name="Choi E.-W."/>
            <person name="Kim D.-U."/>
        </authorList>
    </citation>
    <scope>NUCLEOTIDE SEQUENCE [LARGE SCALE GENOMIC DNA]</scope>
    <source>
        <strain evidence="11">dW9</strain>
    </source>
</reference>
<sequence length="365" mass="40947">MRRLLAVLGLLGLLLGGCGFKDIDKRFFVLAVGVDPSGNEKKPYRVTLKLGIPAPRIEPGRTNTFELITQDGETVSEAVRLMKSKVDKELDFGHAKIFVFGRALAEQNITRPLNWFNRRRDIQMIGFTAIGDPSAAAVLGTNPKSERLPANSLFLSFNQEGTESAFIVTETLSDLMRRMSERGKDPYMPVIRTAGDTFIIDQAALLDKQKMVHILDSDETRILHELGTGFSKFDLTFKDQENKNIVLSVNSVKMNYSIHETPEGRPDAIKMHISLTGQAEEAEGPIYSTDWDKLGRLAGEQSGKRVEHLLTVMQKHRVDPIGFGLRYRALGHVSDKEWEEWLASYPNLKFEVTVKVKIMSSGVIR</sequence>
<dbReference type="Gene3D" id="3.30.300.210">
    <property type="entry name" value="Nutrient germinant receptor protein C, domain 3"/>
    <property type="match status" value="1"/>
</dbReference>
<keyword evidence="11" id="KW-1185">Reference proteome</keyword>
<protein>
    <submittedName>
        <fullName evidence="10">Ger(X)C family spore germination protein</fullName>
    </submittedName>
</protein>
<dbReference type="InterPro" id="IPR057336">
    <property type="entry name" value="GerAC_N"/>
</dbReference>
<dbReference type="PROSITE" id="PS51257">
    <property type="entry name" value="PROKAR_LIPOPROTEIN"/>
    <property type="match status" value="1"/>
</dbReference>
<evidence type="ECO:0000256" key="6">
    <source>
        <dbReference type="ARBA" id="ARBA00023139"/>
    </source>
</evidence>
<name>A0ABT4QFY4_9BACL</name>
<dbReference type="Pfam" id="PF05504">
    <property type="entry name" value="Spore_GerAC"/>
    <property type="match status" value="1"/>
</dbReference>
<evidence type="ECO:0000259" key="8">
    <source>
        <dbReference type="Pfam" id="PF05504"/>
    </source>
</evidence>
<feature type="domain" description="Spore germination protein N-terminal" evidence="9">
    <location>
        <begin position="21"/>
        <end position="192"/>
    </location>
</feature>
<dbReference type="Pfam" id="PF25198">
    <property type="entry name" value="Spore_GerAC_N"/>
    <property type="match status" value="1"/>
</dbReference>
<dbReference type="PANTHER" id="PTHR35789">
    <property type="entry name" value="SPORE GERMINATION PROTEIN B3"/>
    <property type="match status" value="1"/>
</dbReference>
<evidence type="ECO:0000259" key="9">
    <source>
        <dbReference type="Pfam" id="PF25198"/>
    </source>
</evidence>
<evidence type="ECO:0000256" key="4">
    <source>
        <dbReference type="ARBA" id="ARBA00022729"/>
    </source>
</evidence>
<dbReference type="EMBL" id="JAQAGZ010000019">
    <property type="protein sequence ID" value="MCZ8515759.1"/>
    <property type="molecule type" value="Genomic_DNA"/>
</dbReference>
<dbReference type="PANTHER" id="PTHR35789:SF1">
    <property type="entry name" value="SPORE GERMINATION PROTEIN B3"/>
    <property type="match status" value="1"/>
</dbReference>
<evidence type="ECO:0000256" key="5">
    <source>
        <dbReference type="ARBA" id="ARBA00023136"/>
    </source>
</evidence>
<dbReference type="InterPro" id="IPR038501">
    <property type="entry name" value="Spore_GerAC_C_sf"/>
</dbReference>
<accession>A0ABT4QFY4</accession>
<evidence type="ECO:0000313" key="10">
    <source>
        <dbReference type="EMBL" id="MCZ8515759.1"/>
    </source>
</evidence>
<keyword evidence="7" id="KW-0449">Lipoprotein</keyword>
<comment type="subcellular location">
    <subcellularLocation>
        <location evidence="1">Membrane</location>
        <topology evidence="1">Lipid-anchor</topology>
    </subcellularLocation>
</comment>
<gene>
    <name evidence="10" type="ORF">O9H85_25775</name>
</gene>
<keyword evidence="4" id="KW-0732">Signal</keyword>
<organism evidence="10 11">
    <name type="scientific">Paenibacillus gyeongsangnamensis</name>
    <dbReference type="NCBI Taxonomy" id="3388067"/>
    <lineage>
        <taxon>Bacteria</taxon>
        <taxon>Bacillati</taxon>
        <taxon>Bacillota</taxon>
        <taxon>Bacilli</taxon>
        <taxon>Bacillales</taxon>
        <taxon>Paenibacillaceae</taxon>
        <taxon>Paenibacillus</taxon>
    </lineage>
</organism>
<keyword evidence="5" id="KW-0472">Membrane</keyword>
<dbReference type="InterPro" id="IPR046953">
    <property type="entry name" value="Spore_GerAC-like_C"/>
</dbReference>
<feature type="domain" description="Spore germination GerAC-like C-terminal" evidence="8">
    <location>
        <begin position="202"/>
        <end position="362"/>
    </location>
</feature>
<evidence type="ECO:0000256" key="2">
    <source>
        <dbReference type="ARBA" id="ARBA00007886"/>
    </source>
</evidence>
<dbReference type="NCBIfam" id="TIGR02887">
    <property type="entry name" value="spore_ger_x_C"/>
    <property type="match status" value="1"/>
</dbReference>
<dbReference type="RefSeq" id="WP_269884288.1">
    <property type="nucleotide sequence ID" value="NZ_JAQAGZ010000019.1"/>
</dbReference>
<evidence type="ECO:0000256" key="3">
    <source>
        <dbReference type="ARBA" id="ARBA00022544"/>
    </source>
</evidence>